<dbReference type="Proteomes" id="UP000822476">
    <property type="component" value="Unassembled WGS sequence"/>
</dbReference>
<accession>A0A8S9YRG0</accession>
<keyword evidence="1" id="KW-0732">Signal</keyword>
<evidence type="ECO:0000313" key="2">
    <source>
        <dbReference type="EMBL" id="KAF7241692.1"/>
    </source>
</evidence>
<proteinExistence type="predicted"/>
<evidence type="ECO:0008006" key="4">
    <source>
        <dbReference type="Google" id="ProtNLM"/>
    </source>
</evidence>
<feature type="chain" id="PRO_5035778584" description="Secreted protein" evidence="1">
    <location>
        <begin position="16"/>
        <end position="77"/>
    </location>
</feature>
<evidence type="ECO:0000313" key="3">
    <source>
        <dbReference type="Proteomes" id="UP000822476"/>
    </source>
</evidence>
<organism evidence="2 3">
    <name type="scientific">Paragonimus skrjabini miyazakii</name>
    <dbReference type="NCBI Taxonomy" id="59628"/>
    <lineage>
        <taxon>Eukaryota</taxon>
        <taxon>Metazoa</taxon>
        <taxon>Spiralia</taxon>
        <taxon>Lophotrochozoa</taxon>
        <taxon>Platyhelminthes</taxon>
        <taxon>Trematoda</taxon>
        <taxon>Digenea</taxon>
        <taxon>Plagiorchiida</taxon>
        <taxon>Troglotremata</taxon>
        <taxon>Troglotrematidae</taxon>
        <taxon>Paragonimus</taxon>
    </lineage>
</organism>
<dbReference type="AlphaFoldDB" id="A0A8S9YRG0"/>
<dbReference type="EMBL" id="JTDE01006857">
    <property type="protein sequence ID" value="KAF7241692.1"/>
    <property type="molecule type" value="Genomic_DNA"/>
</dbReference>
<name>A0A8S9YRG0_9TREM</name>
<comment type="caution">
    <text evidence="2">The sequence shown here is derived from an EMBL/GenBank/DDBJ whole genome shotgun (WGS) entry which is preliminary data.</text>
</comment>
<keyword evidence="3" id="KW-1185">Reference proteome</keyword>
<protein>
    <recommendedName>
        <fullName evidence="4">Secreted protein</fullName>
    </recommendedName>
</protein>
<sequence length="77" mass="8859">MLLLLITLYLSETIPQIFLSMVIHRLFRSTHTRVAQSCSAIYLFSFVGACPRCLSDLPTPFVCLRCRWFFALETVLS</sequence>
<evidence type="ECO:0000256" key="1">
    <source>
        <dbReference type="SAM" id="SignalP"/>
    </source>
</evidence>
<reference evidence="2" key="1">
    <citation type="submission" date="2019-07" db="EMBL/GenBank/DDBJ databases">
        <title>Annotation for the trematode Paragonimus miyazaki's.</title>
        <authorList>
            <person name="Choi Y.-J."/>
        </authorList>
    </citation>
    <scope>NUCLEOTIDE SEQUENCE</scope>
    <source>
        <strain evidence="2">Japan</strain>
    </source>
</reference>
<gene>
    <name evidence="2" type="ORF">EG68_06349</name>
</gene>
<feature type="signal peptide" evidence="1">
    <location>
        <begin position="1"/>
        <end position="15"/>
    </location>
</feature>